<feature type="compositionally biased region" description="Low complexity" evidence="1">
    <location>
        <begin position="30"/>
        <end position="54"/>
    </location>
</feature>
<dbReference type="EMBL" id="CP002364">
    <property type="protein sequence ID" value="ADW16588.1"/>
    <property type="molecule type" value="Genomic_DNA"/>
</dbReference>
<evidence type="ECO:0000256" key="1">
    <source>
        <dbReference type="SAM" id="MobiDB-lite"/>
    </source>
</evidence>
<feature type="chain" id="PRO_5031538690" evidence="2">
    <location>
        <begin position="24"/>
        <end position="132"/>
    </location>
</feature>
<evidence type="ECO:0000313" key="3">
    <source>
        <dbReference type="EMBL" id="ADW16588.1"/>
    </source>
</evidence>
<gene>
    <name evidence="3" type="ordered locus">Despr_0406</name>
</gene>
<proteinExistence type="predicted"/>
<protein>
    <submittedName>
        <fullName evidence="3">Uncharacterized protein</fullName>
    </submittedName>
</protein>
<feature type="region of interest" description="Disordered" evidence="1">
    <location>
        <begin position="30"/>
        <end position="69"/>
    </location>
</feature>
<name>A0A7U3YJL7_DESPD</name>
<keyword evidence="2" id="KW-0732">Signal</keyword>
<dbReference type="Proteomes" id="UP000006365">
    <property type="component" value="Chromosome"/>
</dbReference>
<dbReference type="RefSeq" id="WP_015723135.1">
    <property type="nucleotide sequence ID" value="NC_014972.1"/>
</dbReference>
<evidence type="ECO:0000313" key="4">
    <source>
        <dbReference type="Proteomes" id="UP000006365"/>
    </source>
</evidence>
<reference evidence="3 4" key="1">
    <citation type="journal article" date="2011" name="Stand. Genomic Sci.">
        <title>Complete genome sequence of Desulfobulbus propionicus type strain (1pr3).</title>
        <authorList>
            <person name="Pagani I."/>
            <person name="Lapidus A."/>
            <person name="Nolan M."/>
            <person name="Lucas S."/>
            <person name="Hammon N."/>
            <person name="Deshpande S."/>
            <person name="Cheng J.F."/>
            <person name="Chertkov O."/>
            <person name="Davenport K."/>
            <person name="Tapia R."/>
            <person name="Han C."/>
            <person name="Goodwin L."/>
            <person name="Pitluck S."/>
            <person name="Liolios K."/>
            <person name="Mavromatis K."/>
            <person name="Ivanova N."/>
            <person name="Mikhailova N."/>
            <person name="Pati A."/>
            <person name="Chen A."/>
            <person name="Palaniappan K."/>
            <person name="Land M."/>
            <person name="Hauser L."/>
            <person name="Chang Y.J."/>
            <person name="Jeffries C.D."/>
            <person name="Detter J.C."/>
            <person name="Brambilla E."/>
            <person name="Kannan K.P."/>
            <person name="Djao O.D."/>
            <person name="Rohde M."/>
            <person name="Pukall R."/>
            <person name="Spring S."/>
            <person name="Goker M."/>
            <person name="Sikorski J."/>
            <person name="Woyke T."/>
            <person name="Bristow J."/>
            <person name="Eisen J.A."/>
            <person name="Markowitz V."/>
            <person name="Hugenholtz P."/>
            <person name="Kyrpides N.C."/>
            <person name="Klenk H.P."/>
        </authorList>
    </citation>
    <scope>NUCLEOTIDE SEQUENCE [LARGE SCALE GENOMIC DNA]</scope>
    <source>
        <strain evidence="4">ATCC 33891 / DSM 2032 / 1pr3</strain>
    </source>
</reference>
<evidence type="ECO:0000256" key="2">
    <source>
        <dbReference type="SAM" id="SignalP"/>
    </source>
</evidence>
<dbReference type="KEGG" id="dpr:Despr_0406"/>
<keyword evidence="4" id="KW-1185">Reference proteome</keyword>
<dbReference type="AlphaFoldDB" id="A0A7U3YJL7"/>
<feature type="signal peptide" evidence="2">
    <location>
        <begin position="1"/>
        <end position="23"/>
    </location>
</feature>
<organism evidence="3 4">
    <name type="scientific">Desulfobulbus propionicus (strain ATCC 33891 / DSM 2032 / VKM B-1956 / 1pr3)</name>
    <dbReference type="NCBI Taxonomy" id="577650"/>
    <lineage>
        <taxon>Bacteria</taxon>
        <taxon>Pseudomonadati</taxon>
        <taxon>Thermodesulfobacteriota</taxon>
        <taxon>Desulfobulbia</taxon>
        <taxon>Desulfobulbales</taxon>
        <taxon>Desulfobulbaceae</taxon>
        <taxon>Desulfobulbus</taxon>
    </lineage>
</organism>
<sequence length="132" mass="14285">MPNIFFLLCLAFLNIFGFGLNSANGGVTYSRTPSTPQSSSASASNPAQDTPGNTGTFGGGFPYTTTTSPSMRIKQAKPCREYLAICERSCAERGDMFRFVCIGQDFQPFDEHFRCQCGDDLTGGQLVKGAKR</sequence>
<accession>A0A7U3YJL7</accession>